<organism evidence="11 12">
    <name type="scientific">Fragariocoptes setiger</name>
    <dbReference type="NCBI Taxonomy" id="1670756"/>
    <lineage>
        <taxon>Eukaryota</taxon>
        <taxon>Metazoa</taxon>
        <taxon>Ecdysozoa</taxon>
        <taxon>Arthropoda</taxon>
        <taxon>Chelicerata</taxon>
        <taxon>Arachnida</taxon>
        <taxon>Acari</taxon>
        <taxon>Acariformes</taxon>
        <taxon>Trombidiformes</taxon>
        <taxon>Prostigmata</taxon>
        <taxon>Eupodina</taxon>
        <taxon>Eriophyoidea</taxon>
        <taxon>Phytoptidae</taxon>
        <taxon>Fragariocoptes</taxon>
    </lineage>
</organism>
<evidence type="ECO:0000256" key="1">
    <source>
        <dbReference type="ARBA" id="ARBA00004123"/>
    </source>
</evidence>
<proteinExistence type="inferred from homology"/>
<comment type="subcellular location">
    <subcellularLocation>
        <location evidence="1 8">Nucleus</location>
    </subcellularLocation>
</comment>
<keyword evidence="12" id="KW-1185">Reference proteome</keyword>
<feature type="region of interest" description="Disordered" evidence="9">
    <location>
        <begin position="407"/>
        <end position="460"/>
    </location>
</feature>
<accession>A0ABQ7SAT6</accession>
<reference evidence="11 12" key="1">
    <citation type="submission" date="2020-10" db="EMBL/GenBank/DDBJ databases">
        <authorList>
            <person name="Klimov P.B."/>
            <person name="Dyachkov S.M."/>
            <person name="Chetverikov P.E."/>
        </authorList>
    </citation>
    <scope>NUCLEOTIDE SEQUENCE [LARGE SCALE GENOMIC DNA]</scope>
    <source>
        <strain evidence="11">BMOC 18-1129-001#AD2665</strain>
        <tissue evidence="11">Entire mites</tissue>
    </source>
</reference>
<name>A0ABQ7SAT6_9ACAR</name>
<sequence>MSTPTLPVSALVRSKNKQDDASEQQTKRSRQEDYKRAKELEEARKAGDAPAAVDEEGRDINPHIPQYISSVPWFYNTAQPTLRHQRVLKQKKERIPLDLDVVRGVKVQTANKYRKGACENCGAITHKKKDCLERPRKIGAKYTNDNIAPDEVLIPDLDHDFDSKRDRWAGFKPEMYKPVIDEYLKVDEAKRQLKEEKLRQEAEMAKNAPDPEAGPSDDTTGKTTENPIDSDDSDDEEDKYADKADMPGTKVDSKQRITVRNLRIREDTAKYLRNLDLDSAYYDPKTRAMRENPYDDVRDPSELPYAGENFVRYTGDVNKVYKAQVFAWQAAEKGIDIHMQALPTKAEAVLKEFDVKQEAHKQEVKKYITEKYGAPESSQAPPRNLLLEQSEHYVEYSRTGQVLKGPMLGPGRLLAYDDDDDANANYRRDDRHENEQEKNEDGNDDDTAGHSGSGSKSTDW</sequence>
<feature type="compositionally biased region" description="Basic and acidic residues" evidence="9">
    <location>
        <begin position="240"/>
        <end position="252"/>
    </location>
</feature>
<evidence type="ECO:0000256" key="9">
    <source>
        <dbReference type="SAM" id="MobiDB-lite"/>
    </source>
</evidence>
<keyword evidence="7 8" id="KW-0539">Nucleus</keyword>
<dbReference type="PANTHER" id="PTHR12942">
    <property type="entry name" value="STEP II SPLICING FACTOR SLU7"/>
    <property type="match status" value="1"/>
</dbReference>
<feature type="region of interest" description="Disordered" evidence="9">
    <location>
        <begin position="1"/>
        <end position="63"/>
    </location>
</feature>
<evidence type="ECO:0000256" key="4">
    <source>
        <dbReference type="ARBA" id="ARBA00022664"/>
    </source>
</evidence>
<feature type="domain" description="Pre-mRNA-splicing factor SLU7" evidence="10">
    <location>
        <begin position="160"/>
        <end position="405"/>
    </location>
</feature>
<comment type="similarity">
    <text evidence="2 8">Belongs to the SLU7 family.</text>
</comment>
<evidence type="ECO:0000256" key="6">
    <source>
        <dbReference type="ARBA" id="ARBA00023187"/>
    </source>
</evidence>
<evidence type="ECO:0000256" key="5">
    <source>
        <dbReference type="ARBA" id="ARBA00022728"/>
    </source>
</evidence>
<evidence type="ECO:0000256" key="8">
    <source>
        <dbReference type="RuleBase" id="RU367071"/>
    </source>
</evidence>
<dbReference type="InterPro" id="IPR021715">
    <property type="entry name" value="Slu7_dom"/>
</dbReference>
<protein>
    <recommendedName>
        <fullName evidence="3 8">Pre-mRNA-splicing factor SLU7</fullName>
    </recommendedName>
</protein>
<dbReference type="EMBL" id="JAIFTH010000128">
    <property type="protein sequence ID" value="KAG9510521.1"/>
    <property type="molecule type" value="Genomic_DNA"/>
</dbReference>
<evidence type="ECO:0000313" key="12">
    <source>
        <dbReference type="Proteomes" id="UP000825002"/>
    </source>
</evidence>
<feature type="compositionally biased region" description="Acidic residues" evidence="9">
    <location>
        <begin position="228"/>
        <end position="239"/>
    </location>
</feature>
<feature type="region of interest" description="Disordered" evidence="9">
    <location>
        <begin position="201"/>
        <end position="252"/>
    </location>
</feature>
<feature type="compositionally biased region" description="Basic and acidic residues" evidence="9">
    <location>
        <begin position="16"/>
        <end position="47"/>
    </location>
</feature>
<dbReference type="PANTHER" id="PTHR12942:SF2">
    <property type="entry name" value="PRE-MRNA-SPLICING FACTOR SLU7"/>
    <property type="match status" value="1"/>
</dbReference>
<comment type="subunit">
    <text evidence="8">Associated with the spliceosome.</text>
</comment>
<keyword evidence="4 8" id="KW-0507">mRNA processing</keyword>
<evidence type="ECO:0000313" key="11">
    <source>
        <dbReference type="EMBL" id="KAG9510521.1"/>
    </source>
</evidence>
<gene>
    <name evidence="11" type="primary">SLU7</name>
    <name evidence="11" type="ORF">GZH46_00933</name>
</gene>
<dbReference type="InterPro" id="IPR039974">
    <property type="entry name" value="Splicing_factor_SLU7"/>
</dbReference>
<evidence type="ECO:0000256" key="3">
    <source>
        <dbReference type="ARBA" id="ARBA00021377"/>
    </source>
</evidence>
<comment type="function">
    <text evidence="8">Involved in pre-mRNA splicing.</text>
</comment>
<feature type="non-terminal residue" evidence="11">
    <location>
        <position position="1"/>
    </location>
</feature>
<dbReference type="Proteomes" id="UP000825002">
    <property type="component" value="Unassembled WGS sequence"/>
</dbReference>
<keyword evidence="6 8" id="KW-0508">mRNA splicing</keyword>
<evidence type="ECO:0000259" key="10">
    <source>
        <dbReference type="Pfam" id="PF11708"/>
    </source>
</evidence>
<comment type="caution">
    <text evidence="11">The sequence shown here is derived from an EMBL/GenBank/DDBJ whole genome shotgun (WGS) entry which is preliminary data.</text>
</comment>
<evidence type="ECO:0000256" key="2">
    <source>
        <dbReference type="ARBA" id="ARBA00007203"/>
    </source>
</evidence>
<feature type="compositionally biased region" description="Polar residues" evidence="9">
    <location>
        <begin position="217"/>
        <end position="227"/>
    </location>
</feature>
<keyword evidence="5 8" id="KW-0747">Spliceosome</keyword>
<dbReference type="Pfam" id="PF11708">
    <property type="entry name" value="Slu7"/>
    <property type="match status" value="1"/>
</dbReference>
<feature type="compositionally biased region" description="Basic and acidic residues" evidence="9">
    <location>
        <begin position="426"/>
        <end position="441"/>
    </location>
</feature>
<evidence type="ECO:0000256" key="7">
    <source>
        <dbReference type="ARBA" id="ARBA00023242"/>
    </source>
</evidence>